<evidence type="ECO:0000256" key="8">
    <source>
        <dbReference type="ARBA" id="ARBA00022840"/>
    </source>
</evidence>
<evidence type="ECO:0000259" key="16">
    <source>
        <dbReference type="PROSITE" id="PS51198"/>
    </source>
</evidence>
<dbReference type="PANTHER" id="PTHR11070:SF55">
    <property type="entry name" value="DNA 3'-5' HELICASE"/>
    <property type="match status" value="1"/>
</dbReference>
<keyword evidence="5 15" id="KW-0378">Hydrolase</keyword>
<dbReference type="PROSITE" id="PS51198">
    <property type="entry name" value="UVRD_HELICASE_ATP_BIND"/>
    <property type="match status" value="1"/>
</dbReference>
<dbReference type="Pfam" id="PF12705">
    <property type="entry name" value="PDDEXK_1"/>
    <property type="match status" value="1"/>
</dbReference>
<dbReference type="InterPro" id="IPR011604">
    <property type="entry name" value="PDDEXK-like_dom_sf"/>
</dbReference>
<evidence type="ECO:0000256" key="14">
    <source>
        <dbReference type="ARBA" id="ARBA00048988"/>
    </source>
</evidence>
<dbReference type="GO" id="GO:0003677">
    <property type="term" value="F:DNA binding"/>
    <property type="evidence" value="ECO:0007669"/>
    <property type="project" value="UniProtKB-KW"/>
</dbReference>
<evidence type="ECO:0000256" key="13">
    <source>
        <dbReference type="ARBA" id="ARBA00034808"/>
    </source>
</evidence>
<dbReference type="Gene3D" id="3.40.50.300">
    <property type="entry name" value="P-loop containing nucleotide triphosphate hydrolases"/>
    <property type="match status" value="2"/>
</dbReference>
<dbReference type="PROSITE" id="PS51217">
    <property type="entry name" value="UVRD_HELICASE_CTER"/>
    <property type="match status" value="1"/>
</dbReference>
<comment type="catalytic activity">
    <reaction evidence="14">
        <text>ATP + H2O = ADP + phosphate + H(+)</text>
        <dbReference type="Rhea" id="RHEA:13065"/>
        <dbReference type="ChEBI" id="CHEBI:15377"/>
        <dbReference type="ChEBI" id="CHEBI:15378"/>
        <dbReference type="ChEBI" id="CHEBI:30616"/>
        <dbReference type="ChEBI" id="CHEBI:43474"/>
        <dbReference type="ChEBI" id="CHEBI:456216"/>
        <dbReference type="EC" id="5.6.2.4"/>
    </reaction>
</comment>
<protein>
    <recommendedName>
        <fullName evidence="13">DNA 3'-5' helicase</fullName>
        <ecNumber evidence="13">5.6.2.4</ecNumber>
    </recommendedName>
</protein>
<dbReference type="InterPro" id="IPR038726">
    <property type="entry name" value="PDDEXK_AddAB-type"/>
</dbReference>
<keyword evidence="4" id="KW-0227">DNA damage</keyword>
<feature type="domain" description="UvrD-like helicase C-terminal" evidence="17">
    <location>
        <begin position="293"/>
        <end position="580"/>
    </location>
</feature>
<dbReference type="GO" id="GO:0005829">
    <property type="term" value="C:cytosol"/>
    <property type="evidence" value="ECO:0007669"/>
    <property type="project" value="TreeGrafter"/>
</dbReference>
<dbReference type="CDD" id="cd17932">
    <property type="entry name" value="DEXQc_UvrD"/>
    <property type="match status" value="1"/>
</dbReference>
<dbReference type="EC" id="5.6.2.4" evidence="13"/>
<evidence type="ECO:0000256" key="3">
    <source>
        <dbReference type="ARBA" id="ARBA00022741"/>
    </source>
</evidence>
<dbReference type="Pfam" id="PF13361">
    <property type="entry name" value="UvrD_C"/>
    <property type="match status" value="1"/>
</dbReference>
<dbReference type="SUPFAM" id="SSF52980">
    <property type="entry name" value="Restriction endonuclease-like"/>
    <property type="match status" value="1"/>
</dbReference>
<evidence type="ECO:0000256" key="9">
    <source>
        <dbReference type="ARBA" id="ARBA00023125"/>
    </source>
</evidence>
<comment type="catalytic activity">
    <reaction evidence="12">
        <text>Couples ATP hydrolysis with the unwinding of duplex DNA by translocating in the 3'-5' direction.</text>
        <dbReference type="EC" id="5.6.2.4"/>
    </reaction>
</comment>
<comment type="caution">
    <text evidence="18">The sequence shown here is derived from an EMBL/GenBank/DDBJ whole genome shotgun (WGS) entry which is preliminary data.</text>
</comment>
<dbReference type="InterPro" id="IPR027417">
    <property type="entry name" value="P-loop_NTPase"/>
</dbReference>
<dbReference type="GO" id="GO:0043138">
    <property type="term" value="F:3'-5' DNA helicase activity"/>
    <property type="evidence" value="ECO:0007669"/>
    <property type="project" value="UniProtKB-EC"/>
</dbReference>
<accession>A0A1F4YIK1</accession>
<evidence type="ECO:0000256" key="5">
    <source>
        <dbReference type="ARBA" id="ARBA00022801"/>
    </source>
</evidence>
<evidence type="ECO:0000256" key="12">
    <source>
        <dbReference type="ARBA" id="ARBA00034617"/>
    </source>
</evidence>
<keyword evidence="8 15" id="KW-0067">ATP-binding</keyword>
<keyword evidence="11" id="KW-0413">Isomerase</keyword>
<keyword evidence="3 15" id="KW-0547">Nucleotide-binding</keyword>
<keyword evidence="7" id="KW-0269">Exonuclease</keyword>
<comment type="similarity">
    <text evidence="1">Belongs to the helicase family. UvrD subfamily.</text>
</comment>
<dbReference type="InterPro" id="IPR014017">
    <property type="entry name" value="DNA_helicase_UvrD-like_C"/>
</dbReference>
<dbReference type="EMBL" id="MEXH01000002">
    <property type="protein sequence ID" value="OGC93073.1"/>
    <property type="molecule type" value="Genomic_DNA"/>
</dbReference>
<dbReference type="Pfam" id="PF00580">
    <property type="entry name" value="UvrD-helicase"/>
    <property type="match status" value="1"/>
</dbReference>
<evidence type="ECO:0000256" key="1">
    <source>
        <dbReference type="ARBA" id="ARBA00009922"/>
    </source>
</evidence>
<dbReference type="PANTHER" id="PTHR11070">
    <property type="entry name" value="UVRD / RECB / PCRA DNA HELICASE FAMILY MEMBER"/>
    <property type="match status" value="1"/>
</dbReference>
<keyword evidence="6 15" id="KW-0347">Helicase</keyword>
<dbReference type="Proteomes" id="UP000178176">
    <property type="component" value="Unassembled WGS sequence"/>
</dbReference>
<evidence type="ECO:0000256" key="10">
    <source>
        <dbReference type="ARBA" id="ARBA00023204"/>
    </source>
</evidence>
<keyword evidence="9" id="KW-0238">DNA-binding</keyword>
<evidence type="ECO:0000256" key="11">
    <source>
        <dbReference type="ARBA" id="ARBA00023235"/>
    </source>
</evidence>
<evidence type="ECO:0000256" key="6">
    <source>
        <dbReference type="ARBA" id="ARBA00022806"/>
    </source>
</evidence>
<evidence type="ECO:0000313" key="18">
    <source>
        <dbReference type="EMBL" id="OGC93073.1"/>
    </source>
</evidence>
<dbReference type="Gene3D" id="1.10.486.10">
    <property type="entry name" value="PCRA, domain 4"/>
    <property type="match status" value="1"/>
</dbReference>
<evidence type="ECO:0000313" key="19">
    <source>
        <dbReference type="Proteomes" id="UP000178176"/>
    </source>
</evidence>
<reference evidence="18 19" key="1">
    <citation type="journal article" date="2016" name="Nat. Commun.">
        <title>Thousands of microbial genomes shed light on interconnected biogeochemical processes in an aquifer system.</title>
        <authorList>
            <person name="Anantharaman K."/>
            <person name="Brown C.T."/>
            <person name="Hug L.A."/>
            <person name="Sharon I."/>
            <person name="Castelle C.J."/>
            <person name="Probst A.J."/>
            <person name="Thomas B.C."/>
            <person name="Singh A."/>
            <person name="Wilkins M.J."/>
            <person name="Karaoz U."/>
            <person name="Brodie E.L."/>
            <person name="Williams K.H."/>
            <person name="Hubbard S.S."/>
            <person name="Banfield J.F."/>
        </authorList>
    </citation>
    <scope>NUCLEOTIDE SEQUENCE [LARGE SCALE GENOMIC DNA]</scope>
</reference>
<sequence>MSEAKKLNKQQLETVTHKSGPLLIIAGAGTGKTTAITERVKWLISQGLALTSEILCLTFTEKAALEMEERVDSALPYGYTQMWISTFHSFCDQILRAEGLNIGLDTSYKLLTGADAISLLKNHLFDFQLDYYRPLGNPTKFLSAILQHFSRLADEDINPSQYLSWSKNQDPNYQELARLYFDYSDLKVKEGALDFSDLISYSLKLFRDRPNVLQLYQQKFKYVLVDEFQDTNYAQNQLINLLAAPNANLTVVADDDQAIYRWRGAAVSNVIQFRQTYPNAKLITLTQNYRSTQEILDRAYTLIQNNNPDRLEIKERIDKKLISVRKIKGDKIELLHSDRVENEAELVAKRINEQVLSEVEGPKNKITFKDIAILVRANAHAEPFIRALSRHGVPHQFLGPGRLFHQPEIKDLIAYLKILYNFEDNASFYRVLAMDFFSVPPRDLAVITNLARKQDLSLFTACEQSELTSVKPLVELINRHLHLVPKETAGQILYDFLEKSGLLKAILDYKAPIDEIKAQNIMKFFNKLKSFETQNSDASVRSVVDWLNLSSDIGESPLSAEIDWGQNDAVNILTVHSAKGLEFPVVFLINLVVDRFPSRSRSEPIPVPDALIKEILPEGDFHLQEERRLFYVGLTRAKDKLFLTASDFYGEGKRTKKLSPFITETLGDQILTLSSSPALQLSILDWQKSEVITPKSSKMSAISYLSYSQIQTFLDCPLHYKAKYILKIPTPPSAASSFGNTIHATLKDFYLSLRSSQGEGEQSNIIDLLKKNWSSEGYLNKKHEQEYFKKGERYLTEYLKNNFDPKRLPIKLEEPFTVPLSPNLKIGGKIDRVDLLPDGKIEIIDYKTSTTVPTQKDVDKDLQLSFYALVATLLREPAFNRRPADVILSLYFFDQQKKVSTARTIAQLEEAKQQIFSYADQISKSDFHCSGSQLCRICDFKILCDVS</sequence>
<name>A0A1F4YIK1_9BACT</name>
<evidence type="ECO:0000256" key="2">
    <source>
        <dbReference type="ARBA" id="ARBA00022722"/>
    </source>
</evidence>
<dbReference type="InterPro" id="IPR013986">
    <property type="entry name" value="DExx_box_DNA_helicase_dom_sf"/>
</dbReference>
<dbReference type="Gene3D" id="3.90.320.10">
    <property type="match status" value="1"/>
</dbReference>
<feature type="domain" description="UvrD-like helicase ATP-binding" evidence="16">
    <location>
        <begin position="5"/>
        <end position="292"/>
    </location>
</feature>
<dbReference type="GO" id="GO:0005524">
    <property type="term" value="F:ATP binding"/>
    <property type="evidence" value="ECO:0007669"/>
    <property type="project" value="UniProtKB-UniRule"/>
</dbReference>
<dbReference type="InterPro" id="IPR011335">
    <property type="entry name" value="Restrct_endonuc-II-like"/>
</dbReference>
<evidence type="ECO:0000256" key="7">
    <source>
        <dbReference type="ARBA" id="ARBA00022839"/>
    </source>
</evidence>
<proteinExistence type="inferred from homology"/>
<dbReference type="SUPFAM" id="SSF52540">
    <property type="entry name" value="P-loop containing nucleoside triphosphate hydrolases"/>
    <property type="match status" value="1"/>
</dbReference>
<dbReference type="GO" id="GO:0033202">
    <property type="term" value="C:DNA helicase complex"/>
    <property type="evidence" value="ECO:0007669"/>
    <property type="project" value="TreeGrafter"/>
</dbReference>
<dbReference type="GO" id="GO:0004527">
    <property type="term" value="F:exonuclease activity"/>
    <property type="evidence" value="ECO:0007669"/>
    <property type="project" value="UniProtKB-KW"/>
</dbReference>
<dbReference type="AlphaFoldDB" id="A0A1F4YIK1"/>
<dbReference type="Gene3D" id="1.10.10.160">
    <property type="match status" value="1"/>
</dbReference>
<feature type="binding site" evidence="15">
    <location>
        <begin position="26"/>
        <end position="33"/>
    </location>
    <ligand>
        <name>ATP</name>
        <dbReference type="ChEBI" id="CHEBI:30616"/>
    </ligand>
</feature>
<keyword evidence="10" id="KW-0234">DNA repair</keyword>
<gene>
    <name evidence="18" type="ORF">A2876_00805</name>
</gene>
<keyword evidence="2" id="KW-0540">Nuclease</keyword>
<evidence type="ECO:0000256" key="15">
    <source>
        <dbReference type="PROSITE-ProRule" id="PRU00560"/>
    </source>
</evidence>
<evidence type="ECO:0000256" key="4">
    <source>
        <dbReference type="ARBA" id="ARBA00022763"/>
    </source>
</evidence>
<evidence type="ECO:0000259" key="17">
    <source>
        <dbReference type="PROSITE" id="PS51217"/>
    </source>
</evidence>
<organism evidence="18 19">
    <name type="scientific">Candidatus Amesbacteria bacterium RIFCSPHIGHO2_01_FULL_48_32b</name>
    <dbReference type="NCBI Taxonomy" id="1797253"/>
    <lineage>
        <taxon>Bacteria</taxon>
        <taxon>Candidatus Amesiibacteriota</taxon>
    </lineage>
</organism>
<dbReference type="GO" id="GO:0000725">
    <property type="term" value="P:recombinational repair"/>
    <property type="evidence" value="ECO:0007669"/>
    <property type="project" value="TreeGrafter"/>
</dbReference>
<dbReference type="InterPro" id="IPR000212">
    <property type="entry name" value="DNA_helicase_UvrD/REP"/>
</dbReference>
<dbReference type="InterPro" id="IPR014016">
    <property type="entry name" value="UvrD-like_ATP-bd"/>
</dbReference>